<organism evidence="2 3">
    <name type="scientific">Acinetobacter lwoffii</name>
    <dbReference type="NCBI Taxonomy" id="28090"/>
    <lineage>
        <taxon>Bacteria</taxon>
        <taxon>Pseudomonadati</taxon>
        <taxon>Pseudomonadota</taxon>
        <taxon>Gammaproteobacteria</taxon>
        <taxon>Moraxellales</taxon>
        <taxon>Moraxellaceae</taxon>
        <taxon>Acinetobacter</taxon>
    </lineage>
</organism>
<dbReference type="EMBL" id="JAUUUS010000346">
    <property type="protein sequence ID" value="MDP1449368.1"/>
    <property type="molecule type" value="Genomic_DNA"/>
</dbReference>
<dbReference type="SUPFAM" id="SSF103473">
    <property type="entry name" value="MFS general substrate transporter"/>
    <property type="match status" value="1"/>
</dbReference>
<keyword evidence="1" id="KW-0472">Membrane</keyword>
<evidence type="ECO:0000256" key="1">
    <source>
        <dbReference type="SAM" id="Phobius"/>
    </source>
</evidence>
<dbReference type="InterPro" id="IPR036259">
    <property type="entry name" value="MFS_trans_sf"/>
</dbReference>
<proteinExistence type="predicted"/>
<dbReference type="RefSeq" id="WP_228129702.1">
    <property type="nucleotide sequence ID" value="NZ_CP054803.1"/>
</dbReference>
<evidence type="ECO:0000313" key="3">
    <source>
        <dbReference type="Proteomes" id="UP001242129"/>
    </source>
</evidence>
<protein>
    <recommendedName>
        <fullName evidence="4">MFS transporter</fullName>
    </recommendedName>
</protein>
<feature type="transmembrane region" description="Helical" evidence="1">
    <location>
        <begin position="33"/>
        <end position="56"/>
    </location>
</feature>
<feature type="transmembrane region" description="Helical" evidence="1">
    <location>
        <begin position="6"/>
        <end position="26"/>
    </location>
</feature>
<comment type="caution">
    <text evidence="2">The sequence shown here is derived from an EMBL/GenBank/DDBJ whole genome shotgun (WGS) entry which is preliminary data.</text>
</comment>
<keyword evidence="1" id="KW-1133">Transmembrane helix</keyword>
<keyword evidence="1" id="KW-0812">Transmembrane</keyword>
<name>A0AAW8AX80_ACILW</name>
<evidence type="ECO:0008006" key="4">
    <source>
        <dbReference type="Google" id="ProtNLM"/>
    </source>
</evidence>
<reference evidence="2" key="1">
    <citation type="submission" date="2023-07" db="EMBL/GenBank/DDBJ databases">
        <title>Dynamics of blaOXA-23 gene transmission in Acinetobacter spp. from contaminated veterinary surfaces.</title>
        <authorList>
            <person name="Moreira Da Silva J."/>
            <person name="Menezes J."/>
            <person name="Fernandes L."/>
            <person name="Marques C."/>
            <person name="Amaral A."/>
            <person name="Timofte D."/>
            <person name="Pomba C."/>
        </authorList>
    </citation>
    <scope>NUCLEOTIDE SEQUENCE</scope>
    <source>
        <strain evidence="2">CMVB11Z4A1</strain>
    </source>
</reference>
<dbReference type="Proteomes" id="UP001242129">
    <property type="component" value="Unassembled WGS sequence"/>
</dbReference>
<sequence>MSANFLLSFIAICTATAFMFSAYTIFWSIPSKYLSGSAAAGGIALINSIGLLGGFVSPNIMGMA</sequence>
<gene>
    <name evidence="2" type="ORF">Q8G51_16685</name>
</gene>
<accession>A0AAW8AX80</accession>
<dbReference type="AlphaFoldDB" id="A0AAW8AX80"/>
<evidence type="ECO:0000313" key="2">
    <source>
        <dbReference type="EMBL" id="MDP1449368.1"/>
    </source>
</evidence>